<proteinExistence type="predicted"/>
<reference evidence="3" key="1">
    <citation type="journal article" date="2019" name="Int. J. Syst. Evol. Microbiol.">
        <title>The Global Catalogue of Microorganisms (GCM) 10K type strain sequencing project: providing services to taxonomists for standard genome sequencing and annotation.</title>
        <authorList>
            <consortium name="The Broad Institute Genomics Platform"/>
            <consortium name="The Broad Institute Genome Sequencing Center for Infectious Disease"/>
            <person name="Wu L."/>
            <person name="Ma J."/>
        </authorList>
    </citation>
    <scope>NUCLEOTIDE SEQUENCE [LARGE SCALE GENOMIC DNA]</scope>
    <source>
        <strain evidence="3">JCM 9092</strain>
    </source>
</reference>
<comment type="caution">
    <text evidence="2">The sequence shown here is derived from an EMBL/GenBank/DDBJ whole genome shotgun (WGS) entry which is preliminary data.</text>
</comment>
<feature type="domain" description="YspA cpYpsA-related SLOG" evidence="1">
    <location>
        <begin position="10"/>
        <end position="73"/>
    </location>
</feature>
<sequence length="155" mass="16920">MPELALIGLTGSRVWPDPRLLEDTLLDVWHDALQIGYDGIELIQGTAEGADTIGDQWARHNGIPVVPEPADWEGPCSPECKPGHRRTRGVGTYCPQAGHRRNQLIVDRRPLLLVAAAVRCTLPKCRTAKPHDSHGTADCMRRAAAAGIPIRRITA</sequence>
<name>A0ABP6NNR2_9ACTN</name>
<protein>
    <recommendedName>
        <fullName evidence="1">YspA cpYpsA-related SLOG domain-containing protein</fullName>
    </recommendedName>
</protein>
<dbReference type="Pfam" id="PF10686">
    <property type="entry name" value="YAcAr"/>
    <property type="match status" value="1"/>
</dbReference>
<dbReference type="Proteomes" id="UP001501637">
    <property type="component" value="Unassembled WGS sequence"/>
</dbReference>
<evidence type="ECO:0000313" key="3">
    <source>
        <dbReference type="Proteomes" id="UP001501637"/>
    </source>
</evidence>
<evidence type="ECO:0000313" key="2">
    <source>
        <dbReference type="EMBL" id="GAA3154401.1"/>
    </source>
</evidence>
<dbReference type="EMBL" id="BAAAUG010000255">
    <property type="protein sequence ID" value="GAA3154401.1"/>
    <property type="molecule type" value="Genomic_DNA"/>
</dbReference>
<keyword evidence="3" id="KW-1185">Reference proteome</keyword>
<organism evidence="2 3">
    <name type="scientific">Streptomyces rectiviolaceus</name>
    <dbReference type="NCBI Taxonomy" id="332591"/>
    <lineage>
        <taxon>Bacteria</taxon>
        <taxon>Bacillati</taxon>
        <taxon>Actinomycetota</taxon>
        <taxon>Actinomycetes</taxon>
        <taxon>Kitasatosporales</taxon>
        <taxon>Streptomycetaceae</taxon>
        <taxon>Streptomyces</taxon>
    </lineage>
</organism>
<evidence type="ECO:0000259" key="1">
    <source>
        <dbReference type="Pfam" id="PF10686"/>
    </source>
</evidence>
<accession>A0ABP6NNR2</accession>
<dbReference type="InterPro" id="IPR019627">
    <property type="entry name" value="YAcAr"/>
</dbReference>
<dbReference type="RefSeq" id="WP_344530982.1">
    <property type="nucleotide sequence ID" value="NZ_BAAAUG010000255.1"/>
</dbReference>
<gene>
    <name evidence="2" type="ORF">GCM10010449_84560</name>
</gene>